<dbReference type="NCBIfam" id="NF041644">
    <property type="entry name" value="CBO0543_fam"/>
    <property type="match status" value="1"/>
</dbReference>
<dbReference type="Proteomes" id="UP000568839">
    <property type="component" value="Unassembled WGS sequence"/>
</dbReference>
<reference evidence="2 3" key="1">
    <citation type="submission" date="2020-08" db="EMBL/GenBank/DDBJ databases">
        <title>Genomic Encyclopedia of Type Strains, Phase IV (KMG-IV): sequencing the most valuable type-strain genomes for metagenomic binning, comparative biology and taxonomic classification.</title>
        <authorList>
            <person name="Goeker M."/>
        </authorList>
    </citation>
    <scope>NUCLEOTIDE SEQUENCE [LARGE SCALE GENOMIC DNA]</scope>
    <source>
        <strain evidence="2 3">DSM 21769</strain>
    </source>
</reference>
<keyword evidence="1" id="KW-0812">Transmembrane</keyword>
<keyword evidence="1" id="KW-0472">Membrane</keyword>
<feature type="transmembrane region" description="Helical" evidence="1">
    <location>
        <begin position="5"/>
        <end position="24"/>
    </location>
</feature>
<evidence type="ECO:0000313" key="3">
    <source>
        <dbReference type="Proteomes" id="UP000568839"/>
    </source>
</evidence>
<accession>A0A841PPN3</accession>
<evidence type="ECO:0000313" key="2">
    <source>
        <dbReference type="EMBL" id="MBB6450730.1"/>
    </source>
</evidence>
<dbReference type="AlphaFoldDB" id="A0A841PPN3"/>
<dbReference type="RefSeq" id="WP_184404797.1">
    <property type="nucleotide sequence ID" value="NZ_JACHHJ010000004.1"/>
</dbReference>
<feature type="transmembrane region" description="Helical" evidence="1">
    <location>
        <begin position="30"/>
        <end position="49"/>
    </location>
</feature>
<feature type="transmembrane region" description="Helical" evidence="1">
    <location>
        <begin position="69"/>
        <end position="86"/>
    </location>
</feature>
<dbReference type="InterPro" id="IPR048147">
    <property type="entry name" value="CBO0543-like"/>
</dbReference>
<sequence>MLERVILRAFLVFGFVCLPFSLRKKPVKDWIIVFCSTGFLAPLIAKIVVKQKRLAFPIRFLPKYFNTHVLYEHLILPLFCVWFNQTTSRSKMGGMIGQALLYSGVHTVIEFVLERKTDLIIWKRWTCLHNIVSLTVIFLGSRGILFTSKWLSKKYDEEEIK</sequence>
<feature type="transmembrane region" description="Helical" evidence="1">
    <location>
        <begin position="125"/>
        <end position="145"/>
    </location>
</feature>
<comment type="caution">
    <text evidence="2">The sequence shown here is derived from an EMBL/GenBank/DDBJ whole genome shotgun (WGS) entry which is preliminary data.</text>
</comment>
<keyword evidence="3" id="KW-1185">Reference proteome</keyword>
<organism evidence="2 3">
    <name type="scientific">Geomicrobium halophilum</name>
    <dbReference type="NCBI Taxonomy" id="549000"/>
    <lineage>
        <taxon>Bacteria</taxon>
        <taxon>Bacillati</taxon>
        <taxon>Bacillota</taxon>
        <taxon>Bacilli</taxon>
        <taxon>Bacillales</taxon>
        <taxon>Geomicrobium</taxon>
    </lineage>
</organism>
<proteinExistence type="predicted"/>
<dbReference type="EMBL" id="JACHHJ010000004">
    <property type="protein sequence ID" value="MBB6450730.1"/>
    <property type="molecule type" value="Genomic_DNA"/>
</dbReference>
<keyword evidence="1" id="KW-1133">Transmembrane helix</keyword>
<gene>
    <name evidence="2" type="ORF">HNR44_002720</name>
</gene>
<evidence type="ECO:0000256" key="1">
    <source>
        <dbReference type="SAM" id="Phobius"/>
    </source>
</evidence>
<name>A0A841PPN3_9BACL</name>
<protein>
    <submittedName>
        <fullName evidence="2">Uncharacterized protein</fullName>
    </submittedName>
</protein>